<protein>
    <submittedName>
        <fullName evidence="2">Uncharacterized protein</fullName>
    </submittedName>
</protein>
<keyword evidence="3" id="KW-1185">Reference proteome</keyword>
<dbReference type="Proteomes" id="UP001556367">
    <property type="component" value="Unassembled WGS sequence"/>
</dbReference>
<feature type="compositionally biased region" description="Low complexity" evidence="1">
    <location>
        <begin position="24"/>
        <end position="34"/>
    </location>
</feature>
<organism evidence="2 3">
    <name type="scientific">Hohenbuehelia grisea</name>
    <dbReference type="NCBI Taxonomy" id="104357"/>
    <lineage>
        <taxon>Eukaryota</taxon>
        <taxon>Fungi</taxon>
        <taxon>Dikarya</taxon>
        <taxon>Basidiomycota</taxon>
        <taxon>Agaricomycotina</taxon>
        <taxon>Agaricomycetes</taxon>
        <taxon>Agaricomycetidae</taxon>
        <taxon>Agaricales</taxon>
        <taxon>Pleurotineae</taxon>
        <taxon>Pleurotaceae</taxon>
        <taxon>Hohenbuehelia</taxon>
    </lineage>
</organism>
<comment type="caution">
    <text evidence="2">The sequence shown here is derived from an EMBL/GenBank/DDBJ whole genome shotgun (WGS) entry which is preliminary data.</text>
</comment>
<proteinExistence type="predicted"/>
<feature type="region of interest" description="Disordered" evidence="1">
    <location>
        <begin position="1"/>
        <end position="50"/>
    </location>
</feature>
<evidence type="ECO:0000313" key="3">
    <source>
        <dbReference type="Proteomes" id="UP001556367"/>
    </source>
</evidence>
<gene>
    <name evidence="2" type="ORF">HGRIS_012492</name>
</gene>
<evidence type="ECO:0000256" key="1">
    <source>
        <dbReference type="SAM" id="MobiDB-lite"/>
    </source>
</evidence>
<name>A0ABR3ISG3_9AGAR</name>
<feature type="compositionally biased region" description="Polar residues" evidence="1">
    <location>
        <begin position="1"/>
        <end position="18"/>
    </location>
</feature>
<reference evidence="3" key="1">
    <citation type="submission" date="2024-06" db="EMBL/GenBank/DDBJ databases">
        <title>Multi-omics analyses provide insights into the biosynthesis of the anticancer antibiotic pleurotin in Hohenbuehelia grisea.</title>
        <authorList>
            <person name="Weaver J.A."/>
            <person name="Alberti F."/>
        </authorList>
    </citation>
    <scope>NUCLEOTIDE SEQUENCE [LARGE SCALE GENOMIC DNA]</scope>
    <source>
        <strain evidence="3">T-177</strain>
    </source>
</reference>
<accession>A0ABR3ISG3</accession>
<evidence type="ECO:0000313" key="2">
    <source>
        <dbReference type="EMBL" id="KAL0946233.1"/>
    </source>
</evidence>
<dbReference type="EMBL" id="JASNQZ010000015">
    <property type="protein sequence ID" value="KAL0946233.1"/>
    <property type="molecule type" value="Genomic_DNA"/>
</dbReference>
<sequence>MVLNARNFSKRISSNAENTPPAKAARAQTSFQTAARRRRARTAGTATRTPHVAVTQAKRRDNAKHKQSVIRFQMATPPHTPAIEMLELGTGHASGTSPNTPITLPRLLQRQVVKRFPREPVTDAEIRFIVAEGTNMFRSAHLAKIQPTASNAVPKEVPLLVKDIPTHLRPTHALAVYSSQPSGGRTKVTLYPTHKQIHNICCHILPPLPGAVKDAEKDIITVPVVTLALPSPQTFPLLSAYLYTKQQRALFASFLPPGCRVPDNLQPDADINDDDIEPFGNVIAQTYTAQAILQCVLKVNGVWRNACALGVTDQRLWDTVDLVWEVLLSALAISTGLPKDQWPERMCTVHSSDEELDEEDFPLLSGSE</sequence>